<dbReference type="InterPro" id="IPR050140">
    <property type="entry name" value="SRY-related_HMG-box_TF-like"/>
</dbReference>
<dbReference type="Gene3D" id="1.10.30.10">
    <property type="entry name" value="High mobility group box domain"/>
    <property type="match status" value="1"/>
</dbReference>
<proteinExistence type="predicted"/>
<dbReference type="FunFam" id="1.10.30.10:FF:000002">
    <property type="entry name" value="transcription factor Sox-2"/>
    <property type="match status" value="1"/>
</dbReference>
<dbReference type="GO" id="GO:0007420">
    <property type="term" value="P:brain development"/>
    <property type="evidence" value="ECO:0007669"/>
    <property type="project" value="TreeGrafter"/>
</dbReference>
<dbReference type="GO" id="GO:0000978">
    <property type="term" value="F:RNA polymerase II cis-regulatory region sequence-specific DNA binding"/>
    <property type="evidence" value="ECO:0007669"/>
    <property type="project" value="TreeGrafter"/>
</dbReference>
<dbReference type="Proteomes" id="UP000694920">
    <property type="component" value="Unplaced"/>
</dbReference>
<dbReference type="PANTHER" id="PTHR10270:SF324">
    <property type="entry name" value="SOX DOMAIN-CONTAINING PROTEIN DICHAETE-RELATED"/>
    <property type="match status" value="1"/>
</dbReference>
<keyword evidence="7" id="KW-1185">Reference proteome</keyword>
<name>A0AAJ7FTD7_CEPCN</name>
<comment type="subcellular location">
    <subcellularLocation>
        <location evidence="1">Nucleus</location>
    </subcellularLocation>
</comment>
<dbReference type="KEGG" id="ccin:107273542"/>
<dbReference type="PANTHER" id="PTHR10270">
    <property type="entry name" value="SOX TRANSCRIPTION FACTOR"/>
    <property type="match status" value="1"/>
</dbReference>
<dbReference type="InterPro" id="IPR009071">
    <property type="entry name" value="HMG_box_dom"/>
</dbReference>
<dbReference type="GO" id="GO:0000122">
    <property type="term" value="P:negative regulation of transcription by RNA polymerase II"/>
    <property type="evidence" value="ECO:0007669"/>
    <property type="project" value="TreeGrafter"/>
</dbReference>
<dbReference type="SMART" id="SM00398">
    <property type="entry name" value="HMG"/>
    <property type="match status" value="1"/>
</dbReference>
<feature type="compositionally biased region" description="Basic and acidic residues" evidence="5">
    <location>
        <begin position="278"/>
        <end position="294"/>
    </location>
</feature>
<dbReference type="AlphaFoldDB" id="A0AAJ7FTD7"/>
<keyword evidence="3 4" id="KW-0539">Nucleus</keyword>
<dbReference type="GO" id="GO:0030182">
    <property type="term" value="P:neuron differentiation"/>
    <property type="evidence" value="ECO:0007669"/>
    <property type="project" value="TreeGrafter"/>
</dbReference>
<gene>
    <name evidence="8" type="primary">LOC107273542</name>
</gene>
<dbReference type="GO" id="GO:0005634">
    <property type="term" value="C:nucleus"/>
    <property type="evidence" value="ECO:0007669"/>
    <property type="project" value="UniProtKB-SubCell"/>
</dbReference>
<evidence type="ECO:0000256" key="3">
    <source>
        <dbReference type="ARBA" id="ARBA00023242"/>
    </source>
</evidence>
<feature type="DNA-binding region" description="HMG box" evidence="4">
    <location>
        <begin position="12"/>
        <end position="80"/>
    </location>
</feature>
<dbReference type="GeneID" id="107273542"/>
<dbReference type="InterPro" id="IPR036910">
    <property type="entry name" value="HMG_box_dom_sf"/>
</dbReference>
<dbReference type="PROSITE" id="PS50118">
    <property type="entry name" value="HMG_BOX_2"/>
    <property type="match status" value="1"/>
</dbReference>
<reference evidence="8" key="1">
    <citation type="submission" date="2025-08" db="UniProtKB">
        <authorList>
            <consortium name="RefSeq"/>
        </authorList>
    </citation>
    <scope>IDENTIFICATION</scope>
</reference>
<accession>A0AAJ7FTD7</accession>
<evidence type="ECO:0000256" key="2">
    <source>
        <dbReference type="ARBA" id="ARBA00023125"/>
    </source>
</evidence>
<dbReference type="GO" id="GO:0001228">
    <property type="term" value="F:DNA-binding transcription activator activity, RNA polymerase II-specific"/>
    <property type="evidence" value="ECO:0007669"/>
    <property type="project" value="TreeGrafter"/>
</dbReference>
<feature type="region of interest" description="Disordered" evidence="5">
    <location>
        <begin position="278"/>
        <end position="302"/>
    </location>
</feature>
<dbReference type="Pfam" id="PF00505">
    <property type="entry name" value="HMG_box"/>
    <property type="match status" value="1"/>
</dbReference>
<dbReference type="RefSeq" id="XP_015607343.1">
    <property type="nucleotide sequence ID" value="XM_015751857.2"/>
</dbReference>
<evidence type="ECO:0000256" key="1">
    <source>
        <dbReference type="ARBA" id="ARBA00004123"/>
    </source>
</evidence>
<evidence type="ECO:0000313" key="8">
    <source>
        <dbReference type="RefSeq" id="XP_015607343.1"/>
    </source>
</evidence>
<evidence type="ECO:0000259" key="6">
    <source>
        <dbReference type="PROSITE" id="PS50118"/>
    </source>
</evidence>
<evidence type="ECO:0000256" key="5">
    <source>
        <dbReference type="SAM" id="MobiDB-lite"/>
    </source>
</evidence>
<feature type="domain" description="HMG box" evidence="6">
    <location>
        <begin position="12"/>
        <end position="80"/>
    </location>
</feature>
<dbReference type="CDD" id="cd01388">
    <property type="entry name" value="HMG-box_SoxB"/>
    <property type="match status" value="1"/>
</dbReference>
<sequence>MSSSKTLHNEHIKRPMNAFMVWSRGQRRKMAQENPKMHNSEISKRLGAEWKLLSESEKRPFIDEAKRLRALHMKEHPDYKYRPRRKPKTLVKKENKFGFSLSPLVSSSETLSNLSRGLLPPLAPPSHSLVGHEDLKIPRFFPPFPYHLYPLQHKLSEDFAVGVGVGGGVGTGSGKLAADLAFQAIYGSTFYSQAAAAAAWPALPAPPCLPNCGCPSPNKDPKRPSSSYLQVKPEERFPINATTATIAVGTETRDSRSQEEHPCYRKADVDALFSLEKTESPFESTNKSEEKTEGRYSSASERYTDKYTGLSSKSATVGGGFTVQNLAGSPLGAAQHVI</sequence>
<dbReference type="SUPFAM" id="SSF47095">
    <property type="entry name" value="HMG-box"/>
    <property type="match status" value="1"/>
</dbReference>
<evidence type="ECO:0000256" key="4">
    <source>
        <dbReference type="PROSITE-ProRule" id="PRU00267"/>
    </source>
</evidence>
<organism evidence="7 8">
    <name type="scientific">Cephus cinctus</name>
    <name type="common">Wheat stem sawfly</name>
    <dbReference type="NCBI Taxonomy" id="211228"/>
    <lineage>
        <taxon>Eukaryota</taxon>
        <taxon>Metazoa</taxon>
        <taxon>Ecdysozoa</taxon>
        <taxon>Arthropoda</taxon>
        <taxon>Hexapoda</taxon>
        <taxon>Insecta</taxon>
        <taxon>Pterygota</taxon>
        <taxon>Neoptera</taxon>
        <taxon>Endopterygota</taxon>
        <taxon>Hymenoptera</taxon>
        <taxon>Cephoidea</taxon>
        <taxon>Cephidae</taxon>
        <taxon>Cephus</taxon>
    </lineage>
</organism>
<evidence type="ECO:0000313" key="7">
    <source>
        <dbReference type="Proteomes" id="UP000694920"/>
    </source>
</evidence>
<protein>
    <submittedName>
        <fullName evidence="8">Transcription factor Sox-21-B-like isoform X1</fullName>
    </submittedName>
</protein>
<keyword evidence="2 4" id="KW-0238">DNA-binding</keyword>